<accession>A0ABV5MW35</accession>
<organism evidence="5 6">
    <name type="scientific">Streptomyces cinereospinus</name>
    <dbReference type="NCBI Taxonomy" id="285561"/>
    <lineage>
        <taxon>Bacteria</taxon>
        <taxon>Bacillati</taxon>
        <taxon>Actinomycetota</taxon>
        <taxon>Actinomycetes</taxon>
        <taxon>Kitasatosporales</taxon>
        <taxon>Streptomycetaceae</taxon>
        <taxon>Streptomyces</taxon>
    </lineage>
</organism>
<evidence type="ECO:0000313" key="5">
    <source>
        <dbReference type="EMBL" id="MFB9462192.1"/>
    </source>
</evidence>
<dbReference type="SMART" id="SM00345">
    <property type="entry name" value="HTH_GNTR"/>
    <property type="match status" value="1"/>
</dbReference>
<dbReference type="PROSITE" id="PS50949">
    <property type="entry name" value="HTH_GNTR"/>
    <property type="match status" value="1"/>
</dbReference>
<evidence type="ECO:0000313" key="6">
    <source>
        <dbReference type="Proteomes" id="UP001589709"/>
    </source>
</evidence>
<evidence type="ECO:0000256" key="3">
    <source>
        <dbReference type="ARBA" id="ARBA00023163"/>
    </source>
</evidence>
<feature type="domain" description="HTH gntR-type" evidence="4">
    <location>
        <begin position="30"/>
        <end position="98"/>
    </location>
</feature>
<dbReference type="InterPro" id="IPR000524">
    <property type="entry name" value="Tscrpt_reg_HTH_GntR"/>
</dbReference>
<keyword evidence="3" id="KW-0804">Transcription</keyword>
<reference evidence="5 6" key="1">
    <citation type="submission" date="2024-09" db="EMBL/GenBank/DDBJ databases">
        <authorList>
            <person name="Sun Q."/>
            <person name="Mori K."/>
        </authorList>
    </citation>
    <scope>NUCLEOTIDE SEQUENCE [LARGE SCALE GENOMIC DNA]</scope>
    <source>
        <strain evidence="5 6">JCM 6917</strain>
    </source>
</reference>
<proteinExistence type="predicted"/>
<keyword evidence="6" id="KW-1185">Reference proteome</keyword>
<dbReference type="InterPro" id="IPR036390">
    <property type="entry name" value="WH_DNA-bd_sf"/>
</dbReference>
<protein>
    <submittedName>
        <fullName evidence="5">GntR family transcriptional regulator</fullName>
    </submittedName>
</protein>
<dbReference type="RefSeq" id="WP_381342645.1">
    <property type="nucleotide sequence ID" value="NZ_JBHMCY010000007.1"/>
</dbReference>
<dbReference type="InterPro" id="IPR036388">
    <property type="entry name" value="WH-like_DNA-bd_sf"/>
</dbReference>
<evidence type="ECO:0000259" key="4">
    <source>
        <dbReference type="PROSITE" id="PS50949"/>
    </source>
</evidence>
<keyword evidence="2" id="KW-0238">DNA-binding</keyword>
<dbReference type="EMBL" id="JBHMCY010000007">
    <property type="protein sequence ID" value="MFB9462192.1"/>
    <property type="molecule type" value="Genomic_DNA"/>
</dbReference>
<keyword evidence="1" id="KW-0805">Transcription regulation</keyword>
<dbReference type="Gene3D" id="1.10.10.10">
    <property type="entry name" value="Winged helix-like DNA-binding domain superfamily/Winged helix DNA-binding domain"/>
    <property type="match status" value="1"/>
</dbReference>
<name>A0ABV5MW35_9ACTN</name>
<dbReference type="Pfam" id="PF00392">
    <property type="entry name" value="GntR"/>
    <property type="match status" value="1"/>
</dbReference>
<gene>
    <name evidence="5" type="ORF">ACFF45_05535</name>
</gene>
<dbReference type="SUPFAM" id="SSF46785">
    <property type="entry name" value="Winged helix' DNA-binding domain"/>
    <property type="match status" value="1"/>
</dbReference>
<dbReference type="Proteomes" id="UP001589709">
    <property type="component" value="Unassembled WGS sequence"/>
</dbReference>
<evidence type="ECO:0000256" key="1">
    <source>
        <dbReference type="ARBA" id="ARBA00023015"/>
    </source>
</evidence>
<evidence type="ECO:0000256" key="2">
    <source>
        <dbReference type="ARBA" id="ARBA00023125"/>
    </source>
</evidence>
<comment type="caution">
    <text evidence="5">The sequence shown here is derived from an EMBL/GenBank/DDBJ whole genome shotgun (WGS) entry which is preliminary data.</text>
</comment>
<sequence length="98" mass="10380">MTAIACPLLAPLPTTEVSHNSSQNYGARILDPQYQVAAGLRRRLDAGTYPPGERFPAVAELATELDGAPSTVQKAVAAPREEGRLYTVLGQGSFVSKP</sequence>